<evidence type="ECO:0000256" key="3">
    <source>
        <dbReference type="ARBA" id="ARBA00022448"/>
    </source>
</evidence>
<dbReference type="Gene3D" id="1.10.357.20">
    <property type="entry name" value="SLC41 divalent cation transporters, integral membrane domain"/>
    <property type="match status" value="1"/>
</dbReference>
<dbReference type="EMBL" id="JAGTIS010000013">
    <property type="protein sequence ID" value="MBT8768463.1"/>
    <property type="molecule type" value="Genomic_DNA"/>
</dbReference>
<evidence type="ECO:0000313" key="11">
    <source>
        <dbReference type="EMBL" id="MBT8768463.1"/>
    </source>
</evidence>
<feature type="transmembrane region" description="Helical" evidence="9">
    <location>
        <begin position="169"/>
        <end position="186"/>
    </location>
</feature>
<keyword evidence="6 9" id="KW-1133">Transmembrane helix</keyword>
<feature type="transmembrane region" description="Helical" evidence="9">
    <location>
        <begin position="268"/>
        <end position="292"/>
    </location>
</feature>
<dbReference type="Pfam" id="PF01769">
    <property type="entry name" value="MgtE"/>
    <property type="match status" value="1"/>
</dbReference>
<evidence type="ECO:0000256" key="2">
    <source>
        <dbReference type="ARBA" id="ARBA00009749"/>
    </source>
</evidence>
<keyword evidence="8" id="KW-0129">CBS domain</keyword>
<evidence type="ECO:0000256" key="9">
    <source>
        <dbReference type="SAM" id="Phobius"/>
    </source>
</evidence>
<dbReference type="SUPFAM" id="SSF54631">
    <property type="entry name" value="CBS-domain pair"/>
    <property type="match status" value="1"/>
</dbReference>
<gene>
    <name evidence="11" type="ORF">J7302_20335</name>
</gene>
<accession>A0ABS5XL90</accession>
<comment type="subcellular location">
    <subcellularLocation>
        <location evidence="1">Membrane</location>
        <topology evidence="1">Multi-pass membrane protein</topology>
    </subcellularLocation>
</comment>
<evidence type="ECO:0000256" key="4">
    <source>
        <dbReference type="ARBA" id="ARBA00022692"/>
    </source>
</evidence>
<dbReference type="RefSeq" id="WP_215378832.1">
    <property type="nucleotide sequence ID" value="NZ_JAGTIS010000013.1"/>
</dbReference>
<dbReference type="Gene3D" id="3.10.580.10">
    <property type="entry name" value="CBS-domain"/>
    <property type="match status" value="1"/>
</dbReference>
<sequence length="327" mass="35372">MLLDTKVARERISFETAAQHATTRIPVFPPDRLVGDARATLMSHHYDCASHIMVCEDQRFLGLVRIEDLLGAPADAALDDLMDRDAPTVTPHEDQEIAAWRAVRHGESALTVVDANGRLVGVIPPHRLLAVLLWEHEEDLTRLGGFIKGTESARTSSEEAVERRFQHRIPWLLVGLIGALLAANFVERFQNQLESTLMLAFFLPGIVYLADAVGTQTETVVVRGLSVGASMGQMLRRELLVGLAIGLTLALVAGPLVWWIWGATDVALCVGLAVFAACGTATLAAMALPWLLSTLSLDPAFGSGPLATVIQDLLSILIYFAIASVLI</sequence>
<protein>
    <submittedName>
        <fullName evidence="11">Magnesium transporter</fullName>
    </submittedName>
</protein>
<keyword evidence="4 9" id="KW-0812">Transmembrane</keyword>
<evidence type="ECO:0000256" key="6">
    <source>
        <dbReference type="ARBA" id="ARBA00022989"/>
    </source>
</evidence>
<dbReference type="InterPro" id="IPR036739">
    <property type="entry name" value="SLC41_membr_dom_sf"/>
</dbReference>
<feature type="transmembrane region" description="Helical" evidence="9">
    <location>
        <begin position="304"/>
        <end position="326"/>
    </location>
</feature>
<keyword evidence="5" id="KW-0460">Magnesium</keyword>
<organism evidence="11 12">
    <name type="scientific">Metapseudomonas boanensis</name>
    <dbReference type="NCBI Taxonomy" id="2822138"/>
    <lineage>
        <taxon>Bacteria</taxon>
        <taxon>Pseudomonadati</taxon>
        <taxon>Pseudomonadota</taxon>
        <taxon>Gammaproteobacteria</taxon>
        <taxon>Pseudomonadales</taxon>
        <taxon>Pseudomonadaceae</taxon>
        <taxon>Metapseudomonas</taxon>
    </lineage>
</organism>
<evidence type="ECO:0000259" key="10">
    <source>
        <dbReference type="PROSITE" id="PS51371"/>
    </source>
</evidence>
<reference evidence="11 12" key="1">
    <citation type="submission" date="2021-04" db="EMBL/GenBank/DDBJ databases">
        <title>Pseudomonas boanensis sp. nov., a bacterium isolated from river water used for household purposes in Boane District, Mozambique.</title>
        <authorList>
            <person name="Nicklasson M."/>
            <person name="Martin-Rodriguez A.J."/>
            <person name="Thorell K."/>
            <person name="Neves L."/>
            <person name="Mussagy A."/>
            <person name="Rydberg H.A."/>
            <person name="Hernroth B."/>
            <person name="Svensson-Stadler L."/>
            <person name="Sjoling A."/>
        </authorList>
    </citation>
    <scope>NUCLEOTIDE SEQUENCE [LARGE SCALE GENOMIC DNA]</scope>
    <source>
        <strain evidence="11 12">DB1</strain>
    </source>
</reference>
<keyword evidence="3" id="KW-0813">Transport</keyword>
<dbReference type="InterPro" id="IPR006667">
    <property type="entry name" value="SLC41_membr_dom"/>
</dbReference>
<dbReference type="Proteomes" id="UP001519667">
    <property type="component" value="Unassembled WGS sequence"/>
</dbReference>
<dbReference type="Pfam" id="PF00571">
    <property type="entry name" value="CBS"/>
    <property type="match status" value="2"/>
</dbReference>
<proteinExistence type="inferred from homology"/>
<evidence type="ECO:0000256" key="7">
    <source>
        <dbReference type="ARBA" id="ARBA00023136"/>
    </source>
</evidence>
<comment type="caution">
    <text evidence="11">The sequence shown here is derived from an EMBL/GenBank/DDBJ whole genome shotgun (WGS) entry which is preliminary data.</text>
</comment>
<feature type="transmembrane region" description="Helical" evidence="9">
    <location>
        <begin position="193"/>
        <end position="210"/>
    </location>
</feature>
<keyword evidence="12" id="KW-1185">Reference proteome</keyword>
<dbReference type="InterPro" id="IPR000644">
    <property type="entry name" value="CBS_dom"/>
</dbReference>
<dbReference type="PROSITE" id="PS51371">
    <property type="entry name" value="CBS"/>
    <property type="match status" value="1"/>
</dbReference>
<evidence type="ECO:0000256" key="1">
    <source>
        <dbReference type="ARBA" id="ARBA00004141"/>
    </source>
</evidence>
<evidence type="ECO:0000256" key="8">
    <source>
        <dbReference type="PROSITE-ProRule" id="PRU00703"/>
    </source>
</evidence>
<keyword evidence="7 9" id="KW-0472">Membrane</keyword>
<dbReference type="PANTHER" id="PTHR41394:SF5">
    <property type="entry name" value="SLC41A_MGTE INTEGRAL MEMBRANE DOMAIN-CONTAINING PROTEIN"/>
    <property type="match status" value="1"/>
</dbReference>
<name>A0ABS5XL90_9GAMM</name>
<evidence type="ECO:0000256" key="5">
    <source>
        <dbReference type="ARBA" id="ARBA00022842"/>
    </source>
</evidence>
<feature type="domain" description="CBS" evidence="10">
    <location>
        <begin position="82"/>
        <end position="140"/>
    </location>
</feature>
<dbReference type="InterPro" id="IPR046342">
    <property type="entry name" value="CBS_dom_sf"/>
</dbReference>
<dbReference type="SUPFAM" id="SSF161093">
    <property type="entry name" value="MgtE membrane domain-like"/>
    <property type="match status" value="1"/>
</dbReference>
<comment type="similarity">
    <text evidence="2">Belongs to the SLC41A transporter family.</text>
</comment>
<feature type="transmembrane region" description="Helical" evidence="9">
    <location>
        <begin position="239"/>
        <end position="261"/>
    </location>
</feature>
<dbReference type="PANTHER" id="PTHR41394">
    <property type="entry name" value="MAGNESIUM TRANSPORTER MGTE"/>
    <property type="match status" value="1"/>
</dbReference>
<evidence type="ECO:0000313" key="12">
    <source>
        <dbReference type="Proteomes" id="UP001519667"/>
    </source>
</evidence>